<accession>M2Z4N7</accession>
<dbReference type="eggNOG" id="COG0673">
    <property type="taxonomic scope" value="Bacteria"/>
</dbReference>
<comment type="caution">
    <text evidence="3">The sequence shown here is derived from an EMBL/GenBank/DDBJ whole genome shotgun (WGS) entry which is preliminary data.</text>
</comment>
<dbReference type="Gene3D" id="3.40.50.720">
    <property type="entry name" value="NAD(P)-binding Rossmann-like Domain"/>
    <property type="match status" value="1"/>
</dbReference>
<organism evidence="3 4">
    <name type="scientific">Paramagnetospirillum caucaseum</name>
    <dbReference type="NCBI Taxonomy" id="1244869"/>
    <lineage>
        <taxon>Bacteria</taxon>
        <taxon>Pseudomonadati</taxon>
        <taxon>Pseudomonadota</taxon>
        <taxon>Alphaproteobacteria</taxon>
        <taxon>Rhodospirillales</taxon>
        <taxon>Magnetospirillaceae</taxon>
        <taxon>Paramagnetospirillum</taxon>
    </lineage>
</organism>
<feature type="domain" description="Gfo/Idh/MocA-like oxidoreductase N-terminal" evidence="1">
    <location>
        <begin position="2"/>
        <end position="129"/>
    </location>
</feature>
<dbReference type="OrthoDB" id="9792935at2"/>
<dbReference type="STRING" id="1244869.H261_13955"/>
<dbReference type="InterPro" id="IPR036291">
    <property type="entry name" value="NAD(P)-bd_dom_sf"/>
</dbReference>
<gene>
    <name evidence="3" type="ORF">H261_13955</name>
</gene>
<dbReference type="EMBL" id="AONQ01000037">
    <property type="protein sequence ID" value="EME69325.1"/>
    <property type="molecule type" value="Genomic_DNA"/>
</dbReference>
<sequence length="340" mass="37055">MRALFLGLGGVGQRHLRNLRRLHPEAEIRAVRTKGRAFEINNDLTIDESVDVMDKYRVTALPDLATGLAWAPDLAVVSTPSALHVEHCLALLESGVPVMVEKPAATDSKGYAHLEEAAAKAGLPLMVAYQQRFNPLVARLRTLLAAGRVGRVQSLEVTVHSHMPSWHGYEKPGEFYAGQRALGGGVVMTEIHELDLLGWLFGPASNIHAVGGTTGEWAIDVEDSVAAIMEFQVEGRRVPAAVSLSFVQNPPARRFVVNGSKGRLTMELPKLAITIEEAGRPPLAEQLPDFDRNELFLAELSHFLDCVARRAEPLSSLAACRAGQDLASEMLRQVRKGMEP</sequence>
<dbReference type="SUPFAM" id="SSF55347">
    <property type="entry name" value="Glyceraldehyde-3-phosphate dehydrogenase-like, C-terminal domain"/>
    <property type="match status" value="1"/>
</dbReference>
<dbReference type="Pfam" id="PF01408">
    <property type="entry name" value="GFO_IDH_MocA"/>
    <property type="match status" value="1"/>
</dbReference>
<keyword evidence="4" id="KW-1185">Reference proteome</keyword>
<evidence type="ECO:0000259" key="2">
    <source>
        <dbReference type="Pfam" id="PF22725"/>
    </source>
</evidence>
<evidence type="ECO:0000313" key="3">
    <source>
        <dbReference type="EMBL" id="EME69325.1"/>
    </source>
</evidence>
<dbReference type="GO" id="GO:0000166">
    <property type="term" value="F:nucleotide binding"/>
    <property type="evidence" value="ECO:0007669"/>
    <property type="project" value="InterPro"/>
</dbReference>
<dbReference type="Proteomes" id="UP000011744">
    <property type="component" value="Unassembled WGS sequence"/>
</dbReference>
<dbReference type="Pfam" id="PF22725">
    <property type="entry name" value="GFO_IDH_MocA_C3"/>
    <property type="match status" value="1"/>
</dbReference>
<evidence type="ECO:0000259" key="1">
    <source>
        <dbReference type="Pfam" id="PF01408"/>
    </source>
</evidence>
<dbReference type="InterPro" id="IPR000683">
    <property type="entry name" value="Gfo/Idh/MocA-like_OxRdtase_N"/>
</dbReference>
<dbReference type="SUPFAM" id="SSF51735">
    <property type="entry name" value="NAD(P)-binding Rossmann-fold domains"/>
    <property type="match status" value="1"/>
</dbReference>
<dbReference type="PANTHER" id="PTHR43377:SF8">
    <property type="entry name" value="BLR3664 PROTEIN"/>
    <property type="match status" value="1"/>
</dbReference>
<dbReference type="InterPro" id="IPR055170">
    <property type="entry name" value="GFO_IDH_MocA-like_dom"/>
</dbReference>
<feature type="domain" description="GFO/IDH/MocA-like oxidoreductase" evidence="2">
    <location>
        <begin position="138"/>
        <end position="264"/>
    </location>
</feature>
<reference evidence="3 4" key="1">
    <citation type="journal article" date="2014" name="Genome Announc.">
        <title>Draft Genome Sequence of Magnetospirillum sp. Strain SO-1, a Freshwater Magnetotactic Bacterium Isolated from the Ol'khovka River, Russia.</title>
        <authorList>
            <person name="Grouzdev D.S."/>
            <person name="Dziuba M.V."/>
            <person name="Sukhacheva M.S."/>
            <person name="Mardanov A.V."/>
            <person name="Beletskiy A.V."/>
            <person name="Kuznetsov B.B."/>
            <person name="Skryabin K.G."/>
        </authorList>
    </citation>
    <scope>NUCLEOTIDE SEQUENCE [LARGE SCALE GENOMIC DNA]</scope>
    <source>
        <strain evidence="3 4">SO-1</strain>
    </source>
</reference>
<evidence type="ECO:0000313" key="4">
    <source>
        <dbReference type="Proteomes" id="UP000011744"/>
    </source>
</evidence>
<dbReference type="AlphaFoldDB" id="M2Z4N7"/>
<dbReference type="RefSeq" id="WP_008618593.1">
    <property type="nucleotide sequence ID" value="NZ_AONQ01000037.1"/>
</dbReference>
<dbReference type="Gene3D" id="3.30.360.10">
    <property type="entry name" value="Dihydrodipicolinate Reductase, domain 2"/>
    <property type="match status" value="1"/>
</dbReference>
<name>M2Z4N7_9PROT</name>
<dbReference type="InterPro" id="IPR051450">
    <property type="entry name" value="Gfo/Idh/MocA_Oxidoreductases"/>
</dbReference>
<dbReference type="PANTHER" id="PTHR43377">
    <property type="entry name" value="BILIVERDIN REDUCTASE A"/>
    <property type="match status" value="1"/>
</dbReference>
<proteinExistence type="predicted"/>
<protein>
    <submittedName>
        <fullName evidence="3">Oxidoreductase</fullName>
    </submittedName>
</protein>
<dbReference type="PATRIC" id="fig|1244869.3.peg.2812"/>